<dbReference type="GO" id="GO:0032993">
    <property type="term" value="C:protein-DNA complex"/>
    <property type="evidence" value="ECO:0007669"/>
    <property type="project" value="TreeGrafter"/>
</dbReference>
<dbReference type="EMBL" id="PVWG01000008">
    <property type="protein sequence ID" value="PSB19974.1"/>
    <property type="molecule type" value="Genomic_DNA"/>
</dbReference>
<feature type="domain" description="HhH-GPD" evidence="6">
    <location>
        <begin position="49"/>
        <end position="202"/>
    </location>
</feature>
<keyword evidence="5" id="KW-0234">DNA repair</keyword>
<keyword evidence="8" id="KW-1185">Reference proteome</keyword>
<sequence length="217" mass="24292">MKLDYSIAVSKLKDADPILAAVIDRVGDCTLDQTQQPGDLLYSLSRSIISQQLSTKAASAIHRRFLALYSGLPTAQAILDTPDQDLRGVGLSRSKVLYMRDLSENVLNGLPTLAQLETIDDEAIIQTLTQVKGIGRWTVQMMLIFRLRRWDVLPVDDLGIRSSIRRAYQLADLPDKKAIERLGTVWQPYRTIASWYLWRSLDCQNLGGLSHSVGHDA</sequence>
<dbReference type="InterPro" id="IPR011257">
    <property type="entry name" value="DNA_glycosylase"/>
</dbReference>
<dbReference type="STRING" id="1920490.GCA_001895925_04037"/>
<dbReference type="GO" id="GO:0006285">
    <property type="term" value="P:base-excision repair, AP site formation"/>
    <property type="evidence" value="ECO:0007669"/>
    <property type="project" value="TreeGrafter"/>
</dbReference>
<dbReference type="FunFam" id="1.10.340.30:FF:000004">
    <property type="entry name" value="DNA-3-methyladenine glycosylase II"/>
    <property type="match status" value="1"/>
</dbReference>
<dbReference type="AlphaFoldDB" id="A0A2T1DHP5"/>
<organism evidence="7 8">
    <name type="scientific">Phormidesmis priestleyi ULC007</name>
    <dbReference type="NCBI Taxonomy" id="1920490"/>
    <lineage>
        <taxon>Bacteria</taxon>
        <taxon>Bacillati</taxon>
        <taxon>Cyanobacteriota</taxon>
        <taxon>Cyanophyceae</taxon>
        <taxon>Leptolyngbyales</taxon>
        <taxon>Leptolyngbyaceae</taxon>
        <taxon>Phormidesmis</taxon>
    </lineage>
</organism>
<comment type="caution">
    <text evidence="7">The sequence shown here is derived from an EMBL/GenBank/DDBJ whole genome shotgun (WGS) entry which is preliminary data.</text>
</comment>
<dbReference type="GO" id="GO:0006307">
    <property type="term" value="P:DNA alkylation repair"/>
    <property type="evidence" value="ECO:0007669"/>
    <property type="project" value="TreeGrafter"/>
</dbReference>
<dbReference type="Pfam" id="PF00730">
    <property type="entry name" value="HhH-GPD"/>
    <property type="match status" value="1"/>
</dbReference>
<dbReference type="Gene3D" id="1.10.340.30">
    <property type="entry name" value="Hypothetical protein, domain 2"/>
    <property type="match status" value="1"/>
</dbReference>
<dbReference type="GO" id="GO:0032131">
    <property type="term" value="F:alkylated DNA binding"/>
    <property type="evidence" value="ECO:0007669"/>
    <property type="project" value="TreeGrafter"/>
</dbReference>
<dbReference type="PANTHER" id="PTHR43003:SF5">
    <property type="entry name" value="DNA-3-METHYLADENINE GLYCOSYLASE"/>
    <property type="match status" value="1"/>
</dbReference>
<comment type="catalytic activity">
    <reaction evidence="1">
        <text>Hydrolysis of alkylated DNA, releasing 3-methyladenine, 3-methylguanine, 7-methylguanine and 7-methyladenine.</text>
        <dbReference type="EC" id="3.2.2.21"/>
    </reaction>
</comment>
<name>A0A2T1DHP5_9CYAN</name>
<dbReference type="PANTHER" id="PTHR43003">
    <property type="entry name" value="DNA-3-METHYLADENINE GLYCOSYLASE"/>
    <property type="match status" value="1"/>
</dbReference>
<evidence type="ECO:0000313" key="8">
    <source>
        <dbReference type="Proteomes" id="UP000238634"/>
    </source>
</evidence>
<protein>
    <recommendedName>
        <fullName evidence="3">DNA-3-methyladenine glycosylase II</fullName>
        <ecNumber evidence="3">3.2.2.21</ecNumber>
    </recommendedName>
</protein>
<evidence type="ECO:0000256" key="2">
    <source>
        <dbReference type="ARBA" id="ARBA00010817"/>
    </source>
</evidence>
<dbReference type="GO" id="GO:0008725">
    <property type="term" value="F:DNA-3-methyladenine glycosylase activity"/>
    <property type="evidence" value="ECO:0007669"/>
    <property type="project" value="TreeGrafter"/>
</dbReference>
<dbReference type="GO" id="GO:0043916">
    <property type="term" value="F:DNA-7-methylguanine glycosylase activity"/>
    <property type="evidence" value="ECO:0007669"/>
    <property type="project" value="TreeGrafter"/>
</dbReference>
<evidence type="ECO:0000259" key="6">
    <source>
        <dbReference type="SMART" id="SM00478"/>
    </source>
</evidence>
<dbReference type="SUPFAM" id="SSF48150">
    <property type="entry name" value="DNA-glycosylase"/>
    <property type="match status" value="1"/>
</dbReference>
<evidence type="ECO:0000256" key="4">
    <source>
        <dbReference type="ARBA" id="ARBA00022763"/>
    </source>
</evidence>
<keyword evidence="4" id="KW-0227">DNA damage</keyword>
<dbReference type="SMART" id="SM00478">
    <property type="entry name" value="ENDO3c"/>
    <property type="match status" value="1"/>
</dbReference>
<evidence type="ECO:0000256" key="1">
    <source>
        <dbReference type="ARBA" id="ARBA00000086"/>
    </source>
</evidence>
<dbReference type="GO" id="GO:0005737">
    <property type="term" value="C:cytoplasm"/>
    <property type="evidence" value="ECO:0007669"/>
    <property type="project" value="TreeGrafter"/>
</dbReference>
<evidence type="ECO:0000256" key="5">
    <source>
        <dbReference type="ARBA" id="ARBA00023204"/>
    </source>
</evidence>
<gene>
    <name evidence="7" type="ORF">C7B65_09960</name>
</gene>
<reference evidence="7 8" key="2">
    <citation type="submission" date="2018-03" db="EMBL/GenBank/DDBJ databases">
        <title>The ancient ancestry and fast evolution of plastids.</title>
        <authorList>
            <person name="Moore K.R."/>
            <person name="Magnabosco C."/>
            <person name="Momper L."/>
            <person name="Gold D.A."/>
            <person name="Bosak T."/>
            <person name="Fournier G.P."/>
        </authorList>
    </citation>
    <scope>NUCLEOTIDE SEQUENCE [LARGE SCALE GENOMIC DNA]</scope>
    <source>
        <strain evidence="7 8">ULC007</strain>
    </source>
</reference>
<dbReference type="RefSeq" id="WP_073071188.1">
    <property type="nucleotide sequence ID" value="NZ_MPPI01000010.1"/>
</dbReference>
<proteinExistence type="inferred from homology"/>
<reference evidence="7 8" key="1">
    <citation type="submission" date="2018-02" db="EMBL/GenBank/DDBJ databases">
        <authorList>
            <person name="Cohen D.B."/>
            <person name="Kent A.D."/>
        </authorList>
    </citation>
    <scope>NUCLEOTIDE SEQUENCE [LARGE SCALE GENOMIC DNA]</scope>
    <source>
        <strain evidence="7 8">ULC007</strain>
    </source>
</reference>
<dbReference type="Gene3D" id="1.10.1670.40">
    <property type="match status" value="1"/>
</dbReference>
<evidence type="ECO:0000313" key="7">
    <source>
        <dbReference type="EMBL" id="PSB19974.1"/>
    </source>
</evidence>
<evidence type="ECO:0000256" key="3">
    <source>
        <dbReference type="ARBA" id="ARBA00012000"/>
    </source>
</evidence>
<dbReference type="Proteomes" id="UP000238634">
    <property type="component" value="Unassembled WGS sequence"/>
</dbReference>
<dbReference type="EC" id="3.2.2.21" evidence="3"/>
<accession>A0A2T1DHP5</accession>
<dbReference type="OrthoDB" id="9785929at2"/>
<dbReference type="InterPro" id="IPR051912">
    <property type="entry name" value="Alkylbase_DNA_Glycosylase/TA"/>
</dbReference>
<dbReference type="CDD" id="cd00056">
    <property type="entry name" value="ENDO3c"/>
    <property type="match status" value="1"/>
</dbReference>
<comment type="similarity">
    <text evidence="2">Belongs to the alkylbase DNA glycosidase AlkA family.</text>
</comment>
<dbReference type="InterPro" id="IPR003265">
    <property type="entry name" value="HhH-GPD_domain"/>
</dbReference>